<dbReference type="EMBL" id="LAZR01000413">
    <property type="protein sequence ID" value="KKN69978.1"/>
    <property type="molecule type" value="Genomic_DNA"/>
</dbReference>
<dbReference type="InterPro" id="IPR013130">
    <property type="entry name" value="Fe3_Rdtase_TM_dom"/>
</dbReference>
<gene>
    <name evidence="7" type="ORF">LCGC14_0435220</name>
</gene>
<organism evidence="7">
    <name type="scientific">marine sediment metagenome</name>
    <dbReference type="NCBI Taxonomy" id="412755"/>
    <lineage>
        <taxon>unclassified sequences</taxon>
        <taxon>metagenomes</taxon>
        <taxon>ecological metagenomes</taxon>
    </lineage>
</organism>
<feature type="transmembrane region" description="Helical" evidence="5">
    <location>
        <begin position="118"/>
        <end position="141"/>
    </location>
</feature>
<sequence>MQFGLDWKKRHGGTLVVGVLLTWLFLLSRPEWSPMHQWNRALADTSLVMVASSMAIGPLSRLWTPFRKAIPWRREFGIYGVLLAFAHAVFILIGWVNLDLMRLIGYEFHPQLLRYVMLQHGFGLANIIGIVALVYAAILAVTSNNASQRLLGGSVWKFVQQGTYVLWWLSVAHTGYFLYLHFQDFHRPTPEPNWAQWPFAILVLSVMALQTAASLRTWRAKNRPALSLS</sequence>
<comment type="subcellular location">
    <subcellularLocation>
        <location evidence="1">Membrane</location>
        <topology evidence="1">Multi-pass membrane protein</topology>
    </subcellularLocation>
</comment>
<keyword evidence="4 5" id="KW-0472">Membrane</keyword>
<evidence type="ECO:0000259" key="6">
    <source>
        <dbReference type="Pfam" id="PF01794"/>
    </source>
</evidence>
<feature type="transmembrane region" description="Helical" evidence="5">
    <location>
        <begin position="162"/>
        <end position="182"/>
    </location>
</feature>
<evidence type="ECO:0000256" key="1">
    <source>
        <dbReference type="ARBA" id="ARBA00004141"/>
    </source>
</evidence>
<feature type="transmembrane region" description="Helical" evidence="5">
    <location>
        <begin position="194"/>
        <end position="213"/>
    </location>
</feature>
<comment type="caution">
    <text evidence="7">The sequence shown here is derived from an EMBL/GenBank/DDBJ whole genome shotgun (WGS) entry which is preliminary data.</text>
</comment>
<evidence type="ECO:0000256" key="3">
    <source>
        <dbReference type="ARBA" id="ARBA00022989"/>
    </source>
</evidence>
<dbReference type="AlphaFoldDB" id="A0A0F9VW61"/>
<feature type="transmembrane region" description="Helical" evidence="5">
    <location>
        <begin position="76"/>
        <end position="98"/>
    </location>
</feature>
<feature type="domain" description="Ferric oxidoreductase" evidence="6">
    <location>
        <begin position="57"/>
        <end position="169"/>
    </location>
</feature>
<accession>A0A0F9VW61</accession>
<dbReference type="GO" id="GO:0016020">
    <property type="term" value="C:membrane"/>
    <property type="evidence" value="ECO:0007669"/>
    <property type="project" value="UniProtKB-SubCell"/>
</dbReference>
<keyword evidence="3 5" id="KW-1133">Transmembrane helix</keyword>
<feature type="transmembrane region" description="Helical" evidence="5">
    <location>
        <begin position="12"/>
        <end position="29"/>
    </location>
</feature>
<proteinExistence type="predicted"/>
<evidence type="ECO:0000256" key="5">
    <source>
        <dbReference type="SAM" id="Phobius"/>
    </source>
</evidence>
<feature type="transmembrane region" description="Helical" evidence="5">
    <location>
        <begin position="41"/>
        <end position="64"/>
    </location>
</feature>
<evidence type="ECO:0000313" key="7">
    <source>
        <dbReference type="EMBL" id="KKN69978.1"/>
    </source>
</evidence>
<reference evidence="7" key="1">
    <citation type="journal article" date="2015" name="Nature">
        <title>Complex archaea that bridge the gap between prokaryotes and eukaryotes.</title>
        <authorList>
            <person name="Spang A."/>
            <person name="Saw J.H."/>
            <person name="Jorgensen S.L."/>
            <person name="Zaremba-Niedzwiedzka K."/>
            <person name="Martijn J."/>
            <person name="Lind A.E."/>
            <person name="van Eijk R."/>
            <person name="Schleper C."/>
            <person name="Guy L."/>
            <person name="Ettema T.J."/>
        </authorList>
    </citation>
    <scope>NUCLEOTIDE SEQUENCE</scope>
</reference>
<keyword evidence="2 5" id="KW-0812">Transmembrane</keyword>
<dbReference type="Pfam" id="PF01794">
    <property type="entry name" value="Ferric_reduct"/>
    <property type="match status" value="1"/>
</dbReference>
<protein>
    <recommendedName>
        <fullName evidence="6">Ferric oxidoreductase domain-containing protein</fullName>
    </recommendedName>
</protein>
<name>A0A0F9VW61_9ZZZZ</name>
<evidence type="ECO:0000256" key="4">
    <source>
        <dbReference type="ARBA" id="ARBA00023136"/>
    </source>
</evidence>
<evidence type="ECO:0000256" key="2">
    <source>
        <dbReference type="ARBA" id="ARBA00022692"/>
    </source>
</evidence>